<dbReference type="CDD" id="cd03177">
    <property type="entry name" value="GST_C_Delta_Epsilon"/>
    <property type="match status" value="1"/>
</dbReference>
<dbReference type="SFLD" id="SFLDS00019">
    <property type="entry name" value="Glutathione_Transferase_(cytos"/>
    <property type="match status" value="1"/>
</dbReference>
<dbReference type="FunFam" id="3.40.30.10:FF:000034">
    <property type="entry name" value="glutathione S-transferase 1"/>
    <property type="match status" value="1"/>
</dbReference>
<dbReference type="Pfam" id="PF00043">
    <property type="entry name" value="GST_C"/>
    <property type="match status" value="1"/>
</dbReference>
<feature type="domain" description="GST C-terminal" evidence="8">
    <location>
        <begin position="87"/>
        <end position="210"/>
    </location>
</feature>
<evidence type="ECO:0000256" key="2">
    <source>
        <dbReference type="ARBA" id="ARBA00011738"/>
    </source>
</evidence>
<evidence type="ECO:0000259" key="8">
    <source>
        <dbReference type="PROSITE" id="PS50405"/>
    </source>
</evidence>
<evidence type="ECO:0000256" key="3">
    <source>
        <dbReference type="ARBA" id="ARBA00012452"/>
    </source>
</evidence>
<dbReference type="PANTHER" id="PTHR43969">
    <property type="entry name" value="GLUTATHIONE S TRANSFERASE D10, ISOFORM A-RELATED"/>
    <property type="match status" value="1"/>
</dbReference>
<dbReference type="InterPro" id="IPR036249">
    <property type="entry name" value="Thioredoxin-like_sf"/>
</dbReference>
<dbReference type="InterPro" id="IPR004046">
    <property type="entry name" value="GST_C"/>
</dbReference>
<dbReference type="SFLD" id="SFLDG01153">
    <property type="entry name" value="Main.4:_Theta-like"/>
    <property type="match status" value="1"/>
</dbReference>
<proteinExistence type="inferred from homology"/>
<evidence type="ECO:0000313" key="10">
    <source>
        <dbReference type="Proteomes" id="UP001153620"/>
    </source>
</evidence>
<comment type="subunit">
    <text evidence="2">Homodimer.</text>
</comment>
<keyword evidence="4" id="KW-0808">Transferase</keyword>
<dbReference type="Pfam" id="PF13417">
    <property type="entry name" value="GST_N_3"/>
    <property type="match status" value="1"/>
</dbReference>
<protein>
    <recommendedName>
        <fullName evidence="3">glutathione transferase</fullName>
        <ecNumber evidence="3">2.5.1.18</ecNumber>
    </recommendedName>
    <alternativeName>
        <fullName evidence="5">GST class-theta</fullName>
    </alternativeName>
</protein>
<dbReference type="Proteomes" id="UP001153620">
    <property type="component" value="Chromosome 1"/>
</dbReference>
<evidence type="ECO:0000256" key="5">
    <source>
        <dbReference type="ARBA" id="ARBA00041523"/>
    </source>
</evidence>
<sequence>MCDLYYTPASSPCRVVQMVAAALKIKLRLKPLNLHSKEQLLPEFLKINPQHTVPTLVDNNFALWESRSICIYLVEKYAKDDSLYPKNPKQRALVNQRLYFDMGMLTKRMYDFFFPQLIQNTQPDPQKFKEMEEAVELLDIFLENSAYAAGERLTIADFALAVTVSVCELTGYDLNKYVNISRWYESMKLELPGWNINEEGLNVLRQYIKK</sequence>
<reference evidence="9" key="1">
    <citation type="submission" date="2022-01" db="EMBL/GenBank/DDBJ databases">
        <authorList>
            <person name="King R."/>
        </authorList>
    </citation>
    <scope>NUCLEOTIDE SEQUENCE</scope>
</reference>
<evidence type="ECO:0000256" key="1">
    <source>
        <dbReference type="ARBA" id="ARBA00009899"/>
    </source>
</evidence>
<dbReference type="EMBL" id="OU895877">
    <property type="protein sequence ID" value="CAG9798501.1"/>
    <property type="molecule type" value="Genomic_DNA"/>
</dbReference>
<name>A0A9N9WK35_9DIPT</name>
<dbReference type="EC" id="2.5.1.18" evidence="3"/>
<keyword evidence="10" id="KW-1185">Reference proteome</keyword>
<dbReference type="PROSITE" id="PS50405">
    <property type="entry name" value="GST_CTER"/>
    <property type="match status" value="1"/>
</dbReference>
<evidence type="ECO:0000259" key="7">
    <source>
        <dbReference type="PROSITE" id="PS50404"/>
    </source>
</evidence>
<dbReference type="GO" id="GO:0004364">
    <property type="term" value="F:glutathione transferase activity"/>
    <property type="evidence" value="ECO:0007669"/>
    <property type="project" value="UniProtKB-EC"/>
</dbReference>
<dbReference type="InterPro" id="IPR040079">
    <property type="entry name" value="Glutathione_S-Trfase"/>
</dbReference>
<dbReference type="PANTHER" id="PTHR43969:SF9">
    <property type="entry name" value="GLUTATHIONE S TRANSFERASE D10, ISOFORM A-RELATED"/>
    <property type="match status" value="1"/>
</dbReference>
<dbReference type="SUPFAM" id="SSF47616">
    <property type="entry name" value="GST C-terminal domain-like"/>
    <property type="match status" value="1"/>
</dbReference>
<dbReference type="InterPro" id="IPR004045">
    <property type="entry name" value="Glutathione_S-Trfase_N"/>
</dbReference>
<dbReference type="Gene3D" id="3.40.30.10">
    <property type="entry name" value="Glutaredoxin"/>
    <property type="match status" value="1"/>
</dbReference>
<dbReference type="SUPFAM" id="SSF52833">
    <property type="entry name" value="Thioredoxin-like"/>
    <property type="match status" value="1"/>
</dbReference>
<dbReference type="InterPro" id="IPR036282">
    <property type="entry name" value="Glutathione-S-Trfase_C_sf"/>
</dbReference>
<dbReference type="AlphaFoldDB" id="A0A9N9WK35"/>
<accession>A0A9N9WK35</accession>
<evidence type="ECO:0000313" key="9">
    <source>
        <dbReference type="EMBL" id="CAG9798501.1"/>
    </source>
</evidence>
<dbReference type="GO" id="GO:0006749">
    <property type="term" value="P:glutathione metabolic process"/>
    <property type="evidence" value="ECO:0007669"/>
    <property type="project" value="TreeGrafter"/>
</dbReference>
<comment type="similarity">
    <text evidence="1">Belongs to the GST superfamily. Theta family.</text>
</comment>
<dbReference type="CDD" id="cd03045">
    <property type="entry name" value="GST_N_Delta_Epsilon"/>
    <property type="match status" value="1"/>
</dbReference>
<dbReference type="Gene3D" id="1.20.1050.10">
    <property type="match status" value="1"/>
</dbReference>
<evidence type="ECO:0000256" key="6">
    <source>
        <dbReference type="ARBA" id="ARBA00047960"/>
    </source>
</evidence>
<dbReference type="SFLD" id="SFLDG00358">
    <property type="entry name" value="Main_(cytGST)"/>
    <property type="match status" value="1"/>
</dbReference>
<dbReference type="InterPro" id="IPR010987">
    <property type="entry name" value="Glutathione-S-Trfase_C-like"/>
</dbReference>
<feature type="domain" description="GST N-terminal" evidence="7">
    <location>
        <begin position="1"/>
        <end position="81"/>
    </location>
</feature>
<reference evidence="9" key="2">
    <citation type="submission" date="2022-10" db="EMBL/GenBank/DDBJ databases">
        <authorList>
            <consortium name="ENA_rothamsted_submissions"/>
            <consortium name="culmorum"/>
            <person name="King R."/>
        </authorList>
    </citation>
    <scope>NUCLEOTIDE SEQUENCE</scope>
</reference>
<dbReference type="FunFam" id="1.20.1050.10:FF:000007">
    <property type="entry name" value="Glutathione S-transferase 1-1"/>
    <property type="match status" value="1"/>
</dbReference>
<comment type="catalytic activity">
    <reaction evidence="6">
        <text>RX + glutathione = an S-substituted glutathione + a halide anion + H(+)</text>
        <dbReference type="Rhea" id="RHEA:16437"/>
        <dbReference type="ChEBI" id="CHEBI:15378"/>
        <dbReference type="ChEBI" id="CHEBI:16042"/>
        <dbReference type="ChEBI" id="CHEBI:17792"/>
        <dbReference type="ChEBI" id="CHEBI:57925"/>
        <dbReference type="ChEBI" id="CHEBI:90779"/>
        <dbReference type="EC" id="2.5.1.18"/>
    </reaction>
</comment>
<dbReference type="PROSITE" id="PS50404">
    <property type="entry name" value="GST_NTER"/>
    <property type="match status" value="1"/>
</dbReference>
<evidence type="ECO:0000256" key="4">
    <source>
        <dbReference type="ARBA" id="ARBA00022679"/>
    </source>
</evidence>
<gene>
    <name evidence="9" type="ORF">CHIRRI_LOCUS1483</name>
</gene>
<dbReference type="OrthoDB" id="2309723at2759"/>
<organism evidence="9 10">
    <name type="scientific">Chironomus riparius</name>
    <dbReference type="NCBI Taxonomy" id="315576"/>
    <lineage>
        <taxon>Eukaryota</taxon>
        <taxon>Metazoa</taxon>
        <taxon>Ecdysozoa</taxon>
        <taxon>Arthropoda</taxon>
        <taxon>Hexapoda</taxon>
        <taxon>Insecta</taxon>
        <taxon>Pterygota</taxon>
        <taxon>Neoptera</taxon>
        <taxon>Endopterygota</taxon>
        <taxon>Diptera</taxon>
        <taxon>Nematocera</taxon>
        <taxon>Chironomoidea</taxon>
        <taxon>Chironomidae</taxon>
        <taxon>Chironominae</taxon>
        <taxon>Chironomus</taxon>
    </lineage>
</organism>